<evidence type="ECO:0000313" key="12">
    <source>
        <dbReference type="Proteomes" id="UP000472262"/>
    </source>
</evidence>
<dbReference type="Pfam" id="PF00063">
    <property type="entry name" value="Myosin_head"/>
    <property type="match status" value="2"/>
</dbReference>
<dbReference type="InterPro" id="IPR027417">
    <property type="entry name" value="P-loop_NTPase"/>
</dbReference>
<dbReference type="PROSITE" id="PS50096">
    <property type="entry name" value="IQ"/>
    <property type="match status" value="1"/>
</dbReference>
<evidence type="ECO:0000256" key="7">
    <source>
        <dbReference type="ARBA" id="ARBA00023175"/>
    </source>
</evidence>
<dbReference type="GO" id="GO:0048731">
    <property type="term" value="P:system development"/>
    <property type="evidence" value="ECO:0007669"/>
    <property type="project" value="UniProtKB-ARBA"/>
</dbReference>
<organism evidence="11 12">
    <name type="scientific">Sinocyclocheilus grahami</name>
    <name type="common">Dianchi golden-line fish</name>
    <name type="synonym">Barbus grahami</name>
    <dbReference type="NCBI Taxonomy" id="75366"/>
    <lineage>
        <taxon>Eukaryota</taxon>
        <taxon>Metazoa</taxon>
        <taxon>Chordata</taxon>
        <taxon>Craniata</taxon>
        <taxon>Vertebrata</taxon>
        <taxon>Euteleostomi</taxon>
        <taxon>Actinopterygii</taxon>
        <taxon>Neopterygii</taxon>
        <taxon>Teleostei</taxon>
        <taxon>Ostariophysi</taxon>
        <taxon>Cypriniformes</taxon>
        <taxon>Cyprinidae</taxon>
        <taxon>Cyprininae</taxon>
        <taxon>Sinocyclocheilus</taxon>
    </lineage>
</organism>
<comment type="similarity">
    <text evidence="2 9">Belongs to the TRAFAC class myosin-kinesin ATPase superfamily. Myosin family.</text>
</comment>
<evidence type="ECO:0000256" key="4">
    <source>
        <dbReference type="ARBA" id="ARBA00022741"/>
    </source>
</evidence>
<dbReference type="FunFam" id="1.20.58.530:FF:000004">
    <property type="entry name" value="Unconventional myosin ID"/>
    <property type="match status" value="1"/>
</dbReference>
<dbReference type="SMART" id="SM00242">
    <property type="entry name" value="MYSc"/>
    <property type="match status" value="1"/>
</dbReference>
<dbReference type="SUPFAM" id="SSF52540">
    <property type="entry name" value="P-loop containing nucleoside triphosphate hydrolases"/>
    <property type="match status" value="1"/>
</dbReference>
<feature type="binding site" evidence="9">
    <location>
        <begin position="105"/>
        <end position="112"/>
    </location>
    <ligand>
        <name>ATP</name>
        <dbReference type="ChEBI" id="CHEBI:30616"/>
    </ligand>
</feature>
<dbReference type="PROSITE" id="PS51456">
    <property type="entry name" value="MYOSIN_MOTOR"/>
    <property type="match status" value="1"/>
</dbReference>
<evidence type="ECO:0000256" key="8">
    <source>
        <dbReference type="ARBA" id="ARBA00023203"/>
    </source>
</evidence>
<dbReference type="GO" id="GO:0005886">
    <property type="term" value="C:plasma membrane"/>
    <property type="evidence" value="ECO:0007669"/>
    <property type="project" value="TreeGrafter"/>
</dbReference>
<evidence type="ECO:0000256" key="6">
    <source>
        <dbReference type="ARBA" id="ARBA00023123"/>
    </source>
</evidence>
<dbReference type="GO" id="GO:0006897">
    <property type="term" value="P:endocytosis"/>
    <property type="evidence" value="ECO:0007669"/>
    <property type="project" value="TreeGrafter"/>
</dbReference>
<dbReference type="FunFam" id="3.40.850.10:FF:000101">
    <property type="entry name" value="Slow myosin heavy chain 2"/>
    <property type="match status" value="1"/>
</dbReference>
<dbReference type="Gene3D" id="1.10.10.820">
    <property type="match status" value="1"/>
</dbReference>
<evidence type="ECO:0000256" key="5">
    <source>
        <dbReference type="ARBA" id="ARBA00022840"/>
    </source>
</evidence>
<dbReference type="Gene3D" id="1.20.5.4820">
    <property type="match status" value="1"/>
</dbReference>
<dbReference type="GO" id="GO:0030048">
    <property type="term" value="P:actin filament-based movement"/>
    <property type="evidence" value="ECO:0007669"/>
    <property type="project" value="TreeGrafter"/>
</dbReference>
<dbReference type="GO" id="GO:0005524">
    <property type="term" value="F:ATP binding"/>
    <property type="evidence" value="ECO:0007669"/>
    <property type="project" value="UniProtKB-UniRule"/>
</dbReference>
<dbReference type="FunFam" id="1.10.10.820:FF:000001">
    <property type="entry name" value="Myosin heavy chain"/>
    <property type="match status" value="1"/>
</dbReference>
<dbReference type="Gene3D" id="1.20.58.530">
    <property type="match status" value="2"/>
</dbReference>
<keyword evidence="8 9" id="KW-0009">Actin-binding</keyword>
<evidence type="ECO:0000256" key="2">
    <source>
        <dbReference type="ARBA" id="ARBA00008314"/>
    </source>
</evidence>
<dbReference type="PANTHER" id="PTHR13140:SF353">
    <property type="entry name" value="UNCONVENTIONAL MYOSIN-IH"/>
    <property type="match status" value="1"/>
</dbReference>
<keyword evidence="3" id="KW-0677">Repeat</keyword>
<sequence>MEGSLTARDRVGIQDFVLLDAYTSETAFMDNLRKRFNENLIYTYIGTLLVSVNPYKELGIYTKKQMDIYMGVNFFELPPHIFALADNVYRTMISETSNHFILISGESGAGKTEASKKVLQFYAVCCPSTRLLDNVRDRLLLSNPVLEAFGNAKTLKNDNSSRFGKYMDIQFDHQGAAVGGHVLSYLLEKSRVVHQNHGERNFHIFYQLVEGGEDELLRWLGLERNCQNYRFLIQGECAKVSSINDKSDWKTVQKALIIIDFEQFCINFCNEKLQQLFIQLTLKSEQEEYEMEGIEWEPVPYFNNKIICDLVEEKHRGIISILDEECLRPGEATDFTFLEKLEEKMCGHPHFVTHKLADQKTRKTLERGEFRLLHYAGEVTYSVAGKLFNVATQFKSSLAGLTEILMTKEPWYVRCLKPNHCKQPDRFDDVMVRHQVKYLGLMEHLRVRRAGFAYRRRYEVFLKRYKALCPDTWPHWKGTPAEGVQRLIKHLGYKPDEYKMGRTKIFIRHPRTLFAIEDAFEICKHELGKGPETHTYNITLNSFLTATKIETCWRGLQARKERERRAWAVKVIKKFIKGFMNRNQPVSMDNSEYLAFVRQSYLTRLKDNLPKSVLDKTTWLTPPPIMQEASVFLRKLHTRLLLRKYVRGISSQQKVQLQIKALTSDIFRGRKENYPQSICQPFADTRININIKVLQQICPEGIKYSVPVIKYDRNGFRPRFRQLIFTQAAAYLVEEAKIKQRVNYSSLKGAQCPINSKSMIVVRFDIQPGKEGFVDFKSSSEAMVYRTKNGHLMVVGPHNAIVNSRDKS</sequence>
<feature type="region of interest" description="Actin-binding" evidence="9">
    <location>
        <begin position="398"/>
        <end position="420"/>
    </location>
</feature>
<comment type="subcellular location">
    <subcellularLocation>
        <location evidence="1">Cytoplasm</location>
        <location evidence="1">Cell cortex</location>
    </subcellularLocation>
</comment>
<dbReference type="GO" id="GO:0051015">
    <property type="term" value="F:actin filament binding"/>
    <property type="evidence" value="ECO:0007669"/>
    <property type="project" value="TreeGrafter"/>
</dbReference>
<keyword evidence="12" id="KW-1185">Reference proteome</keyword>
<dbReference type="GO" id="GO:0007015">
    <property type="term" value="P:actin filament organization"/>
    <property type="evidence" value="ECO:0007669"/>
    <property type="project" value="TreeGrafter"/>
</dbReference>
<dbReference type="AlphaFoldDB" id="A0A672LKT5"/>
<dbReference type="GO" id="GO:0005902">
    <property type="term" value="C:microvillus"/>
    <property type="evidence" value="ECO:0007669"/>
    <property type="project" value="TreeGrafter"/>
</dbReference>
<dbReference type="GO" id="GO:0005938">
    <property type="term" value="C:cell cortex"/>
    <property type="evidence" value="ECO:0007669"/>
    <property type="project" value="UniProtKB-SubCell"/>
</dbReference>
<proteinExistence type="inferred from homology"/>
<feature type="domain" description="Myosin motor" evidence="10">
    <location>
        <begin position="12"/>
        <end position="521"/>
    </location>
</feature>
<dbReference type="PANTHER" id="PTHR13140">
    <property type="entry name" value="MYOSIN"/>
    <property type="match status" value="1"/>
</dbReference>
<name>A0A672LKT5_SINGR</name>
<dbReference type="Ensembl" id="ENSSGRT00000028568.1">
    <property type="protein sequence ID" value="ENSSGRP00000026521.1"/>
    <property type="gene ID" value="ENSSGRG00000014912.1"/>
</dbReference>
<dbReference type="InterPro" id="IPR001609">
    <property type="entry name" value="Myosin_head_motor_dom-like"/>
</dbReference>
<accession>A0A672LKT5</accession>
<keyword evidence="6 9" id="KW-0518">Myosin</keyword>
<dbReference type="GO" id="GO:0000146">
    <property type="term" value="F:microfilament motor activity"/>
    <property type="evidence" value="ECO:0007669"/>
    <property type="project" value="TreeGrafter"/>
</dbReference>
<dbReference type="PRINTS" id="PR00193">
    <property type="entry name" value="MYOSINHEAVY"/>
</dbReference>
<evidence type="ECO:0000259" key="10">
    <source>
        <dbReference type="PROSITE" id="PS51456"/>
    </source>
</evidence>
<keyword evidence="4 9" id="KW-0547">Nucleotide-binding</keyword>
<dbReference type="GO" id="GO:0016459">
    <property type="term" value="C:myosin complex"/>
    <property type="evidence" value="ECO:0007669"/>
    <property type="project" value="UniProtKB-KW"/>
</dbReference>
<protein>
    <submittedName>
        <fullName evidence="11">Unconventional myosin-Ih-like</fullName>
    </submittedName>
</protein>
<keyword evidence="7 9" id="KW-0505">Motor protein</keyword>
<evidence type="ECO:0000256" key="9">
    <source>
        <dbReference type="PROSITE-ProRule" id="PRU00782"/>
    </source>
</evidence>
<evidence type="ECO:0000256" key="1">
    <source>
        <dbReference type="ARBA" id="ARBA00004544"/>
    </source>
</evidence>
<reference evidence="11" key="2">
    <citation type="submission" date="2025-09" db="UniProtKB">
        <authorList>
            <consortium name="Ensembl"/>
        </authorList>
    </citation>
    <scope>IDENTIFICATION</scope>
</reference>
<evidence type="ECO:0000256" key="3">
    <source>
        <dbReference type="ARBA" id="ARBA00022737"/>
    </source>
</evidence>
<keyword evidence="5 9" id="KW-0067">ATP-binding</keyword>
<dbReference type="InterPro" id="IPR036961">
    <property type="entry name" value="Kinesin_motor_dom_sf"/>
</dbReference>
<evidence type="ECO:0000313" key="11">
    <source>
        <dbReference type="Ensembl" id="ENSSGRP00000026521.1"/>
    </source>
</evidence>
<gene>
    <name evidence="11" type="primary">LOC107587362</name>
</gene>
<dbReference type="Proteomes" id="UP000472262">
    <property type="component" value="Unassembled WGS sequence"/>
</dbReference>
<reference evidence="11" key="1">
    <citation type="submission" date="2025-08" db="UniProtKB">
        <authorList>
            <consortium name="Ensembl"/>
        </authorList>
    </citation>
    <scope>IDENTIFICATION</scope>
</reference>
<dbReference type="Gene3D" id="3.40.850.10">
    <property type="entry name" value="Kinesin motor domain"/>
    <property type="match status" value="2"/>
</dbReference>